<comment type="similarity">
    <text evidence="2">Belongs to the NAD(P)-dependent epimerase/dehydratase family.</text>
</comment>
<proteinExistence type="inferred from homology"/>
<dbReference type="PANTHER" id="PTHR43725">
    <property type="entry name" value="UDP-GLUCOSE 4-EPIMERASE"/>
    <property type="match status" value="1"/>
</dbReference>
<evidence type="ECO:0000256" key="1">
    <source>
        <dbReference type="ARBA" id="ARBA00004947"/>
    </source>
</evidence>
<evidence type="ECO:0000256" key="5">
    <source>
        <dbReference type="ARBA" id="ARBA00033067"/>
    </source>
</evidence>
<reference evidence="7 8" key="1">
    <citation type="submission" date="2020-12" db="EMBL/GenBank/DDBJ databases">
        <title>Whole genome sequences of gut porcine anaerobes.</title>
        <authorList>
            <person name="Kubasova T."/>
            <person name="Jahodarova E."/>
            <person name="Rychlik I."/>
        </authorList>
    </citation>
    <scope>NUCLEOTIDE SEQUENCE [LARGE SCALE GENOMIC DNA]</scope>
    <source>
        <strain evidence="7 8">An867</strain>
    </source>
</reference>
<dbReference type="Proteomes" id="UP001299220">
    <property type="component" value="Unassembled WGS sequence"/>
</dbReference>
<evidence type="ECO:0000313" key="8">
    <source>
        <dbReference type="Proteomes" id="UP001299220"/>
    </source>
</evidence>
<comment type="pathway">
    <text evidence="1">Carbohydrate metabolism; galactose metabolism.</text>
</comment>
<evidence type="ECO:0000256" key="3">
    <source>
        <dbReference type="ARBA" id="ARBA00018569"/>
    </source>
</evidence>
<comment type="caution">
    <text evidence="7">The sequence shown here is derived from an EMBL/GenBank/DDBJ whole genome shotgun (WGS) entry which is preliminary data.</text>
</comment>
<evidence type="ECO:0000256" key="4">
    <source>
        <dbReference type="ARBA" id="ARBA00031367"/>
    </source>
</evidence>
<dbReference type="Pfam" id="PF01370">
    <property type="entry name" value="Epimerase"/>
    <property type="match status" value="1"/>
</dbReference>
<dbReference type="InterPro" id="IPR001509">
    <property type="entry name" value="Epimerase_deHydtase"/>
</dbReference>
<dbReference type="SUPFAM" id="SSF51735">
    <property type="entry name" value="NAD(P)-binding Rossmann-fold domains"/>
    <property type="match status" value="1"/>
</dbReference>
<dbReference type="PANTHER" id="PTHR43725:SF8">
    <property type="entry name" value="CHLOROPLAST STEM-LOOP BINDING PROTEIN OF 41 KDA B, CHLOROPLASTIC"/>
    <property type="match status" value="1"/>
</dbReference>
<organism evidence="7 8">
    <name type="scientific">Anaeromassilibacillus senegalensis</name>
    <dbReference type="NCBI Taxonomy" id="1673717"/>
    <lineage>
        <taxon>Bacteria</taxon>
        <taxon>Bacillati</taxon>
        <taxon>Bacillota</taxon>
        <taxon>Clostridia</taxon>
        <taxon>Eubacteriales</taxon>
        <taxon>Acutalibacteraceae</taxon>
        <taxon>Anaeromassilibacillus</taxon>
    </lineage>
</organism>
<accession>A0ABS9CRC6</accession>
<dbReference type="Gene3D" id="3.40.50.720">
    <property type="entry name" value="NAD(P)-binding Rossmann-like Domain"/>
    <property type="match status" value="1"/>
</dbReference>
<dbReference type="RefSeq" id="WP_235324201.1">
    <property type="nucleotide sequence ID" value="NZ_JAFBIT010000003.1"/>
</dbReference>
<evidence type="ECO:0000313" key="7">
    <source>
        <dbReference type="EMBL" id="MCF2653183.1"/>
    </source>
</evidence>
<evidence type="ECO:0000256" key="2">
    <source>
        <dbReference type="ARBA" id="ARBA00007637"/>
    </source>
</evidence>
<evidence type="ECO:0000259" key="6">
    <source>
        <dbReference type="Pfam" id="PF01370"/>
    </source>
</evidence>
<keyword evidence="8" id="KW-1185">Reference proteome</keyword>
<name>A0ABS9CRC6_9FIRM</name>
<dbReference type="EMBL" id="JAFBIT010000003">
    <property type="protein sequence ID" value="MCF2653183.1"/>
    <property type="molecule type" value="Genomic_DNA"/>
</dbReference>
<gene>
    <name evidence="7" type="ORF">JQM67_11280</name>
</gene>
<protein>
    <recommendedName>
        <fullName evidence="3">UDP-glucose 4-epimerase</fullName>
    </recommendedName>
    <alternativeName>
        <fullName evidence="5">Galactowaldenase</fullName>
    </alternativeName>
    <alternativeName>
        <fullName evidence="4">UDP-galactose 4-epimerase</fullName>
    </alternativeName>
</protein>
<sequence>MQEEKKILMLGGTGAMGVYLAPEMIKLGYHVYLTSRKEHKSTENITYITGNAKDKSFLDTLLKQRYDCIVDFMIYKTEEFRERYLDLLNSTAHYVFLSSYRVYGDNHGAPITEESPRLLDSVQDEEYLATDEYGLTKARQENILRASGRNNWTIIRPAITYSKDRFQLGTMEAQDFVKRALEGKTVIIPEQMLEKQATLSWAGDVAKMMSRIILNEKAMGEVYTVSTAEHHTWKEIMELYIELLGMHVKIVDLSVYQSVFGGPYQIKYDRMLDRVVDNSKVLEVTGMSQEELLPLKDGLRMELNNFVNNPTYRAFNAGRDKKLDALVADDTKDTTKSLVKPTNGPLETEKSAYKCGIMALIRRVNDFFCKRGSK</sequence>
<feature type="domain" description="NAD-dependent epimerase/dehydratase" evidence="6">
    <location>
        <begin position="7"/>
        <end position="225"/>
    </location>
</feature>
<dbReference type="InterPro" id="IPR036291">
    <property type="entry name" value="NAD(P)-bd_dom_sf"/>
</dbReference>